<feature type="compositionally biased region" description="Basic and acidic residues" evidence="1">
    <location>
        <begin position="584"/>
        <end position="595"/>
    </location>
</feature>
<evidence type="ECO:0000313" key="3">
    <source>
        <dbReference type="Proteomes" id="UP001159363"/>
    </source>
</evidence>
<feature type="region of interest" description="Disordered" evidence="1">
    <location>
        <begin position="499"/>
        <end position="526"/>
    </location>
</feature>
<dbReference type="Proteomes" id="UP001159363">
    <property type="component" value="Chromosome 3"/>
</dbReference>
<organism evidence="2 3">
    <name type="scientific">Dryococelus australis</name>
    <dbReference type="NCBI Taxonomy" id="614101"/>
    <lineage>
        <taxon>Eukaryota</taxon>
        <taxon>Metazoa</taxon>
        <taxon>Ecdysozoa</taxon>
        <taxon>Arthropoda</taxon>
        <taxon>Hexapoda</taxon>
        <taxon>Insecta</taxon>
        <taxon>Pterygota</taxon>
        <taxon>Neoptera</taxon>
        <taxon>Polyneoptera</taxon>
        <taxon>Phasmatodea</taxon>
        <taxon>Verophasmatodea</taxon>
        <taxon>Anareolatae</taxon>
        <taxon>Phasmatidae</taxon>
        <taxon>Eurycanthinae</taxon>
        <taxon>Dryococelus</taxon>
    </lineage>
</organism>
<reference evidence="2 3" key="1">
    <citation type="submission" date="2023-02" db="EMBL/GenBank/DDBJ databases">
        <title>LHISI_Scaffold_Assembly.</title>
        <authorList>
            <person name="Stuart O.P."/>
            <person name="Cleave R."/>
            <person name="Magrath M.J.L."/>
            <person name="Mikheyev A.S."/>
        </authorList>
    </citation>
    <scope>NUCLEOTIDE SEQUENCE [LARGE SCALE GENOMIC DNA]</scope>
    <source>
        <strain evidence="2">Daus_M_001</strain>
        <tissue evidence="2">Leg muscle</tissue>
    </source>
</reference>
<evidence type="ECO:0000256" key="1">
    <source>
        <dbReference type="SAM" id="MobiDB-lite"/>
    </source>
</evidence>
<gene>
    <name evidence="2" type="ORF">PR048_008162</name>
</gene>
<name>A0ABQ9HX72_9NEOP</name>
<keyword evidence="3" id="KW-1185">Reference proteome</keyword>
<sequence>MCVLHIVKVKIPLPPPLNPHPAILSGDRGADGKYGAASESKGGETGDSLENPPTSGIVRHDSHMRKSGSIRARRVQWSIVSRFKLTVPSLKSALTSRTDRASVRRGARATCWMPTTQAVNNTIPVEFICRQFPQLPMWHKERRSIELLEKKAAFLCRLAHGVILTRIKVYTLYKVDARVVQALGDSALGATQPLLIECCAYYLSVREQEMKLLESKGIYTHAIRFGVLLLPSPPTLELGYQMERTTLKTTYPPPLPPFVALFSPGCRVAEPPGIGSEVENTDALTLFTARLIKIAVINCDTEEPSAGFSPYEGAGRNGLAVSLPASHQGDPGSIPGRVTGLSHVGIVPDDDVRWSSGFLGDPQFPLPPHTGAVPYSPQSPSSTHNTSLTRKVIGMARLSVLVICKCIWGRYGAPLKRLHLAGCWTRKALAFFESVSNLLHAASLNGRMNRVVGPMAMLIVQMVEEYTVFIQVDIKQTFQKCSVYRTAVIISYPSAKRSSGKNDKGCGRGVGEGGNRQPGRSRGEIETGSECWETLHRQNSCVFIGGGGNIRDAKSAACGWGVTVGNILVAPRRILEYGAAPECKAGETGDPRENPRTSGIVRHDSHMRR</sequence>
<comment type="caution">
    <text evidence="2">The sequence shown here is derived from an EMBL/GenBank/DDBJ whole genome shotgun (WGS) entry which is preliminary data.</text>
</comment>
<evidence type="ECO:0000313" key="2">
    <source>
        <dbReference type="EMBL" id="KAJ8888670.1"/>
    </source>
</evidence>
<proteinExistence type="predicted"/>
<protein>
    <submittedName>
        <fullName evidence="2">Uncharacterized protein</fullName>
    </submittedName>
</protein>
<feature type="compositionally biased region" description="Gly residues" evidence="1">
    <location>
        <begin position="507"/>
        <end position="516"/>
    </location>
</feature>
<feature type="region of interest" description="Disordered" evidence="1">
    <location>
        <begin position="17"/>
        <end position="65"/>
    </location>
</feature>
<feature type="region of interest" description="Disordered" evidence="1">
    <location>
        <begin position="584"/>
        <end position="609"/>
    </location>
</feature>
<accession>A0ABQ9HX72</accession>
<dbReference type="EMBL" id="JARBHB010000003">
    <property type="protein sequence ID" value="KAJ8888670.1"/>
    <property type="molecule type" value="Genomic_DNA"/>
</dbReference>